<reference evidence="1 2" key="1">
    <citation type="journal article" date="2007" name="Archaea">
        <title>The genome of Hyperthermus butylicus: a sulfur-reducing, peptide fermenting, neutrophilic Crenarchaeote growing up to 108 degrees C.</title>
        <authorList>
            <person name="Brugger K."/>
            <person name="Chen L."/>
            <person name="Stark M."/>
            <person name="Zibat A."/>
            <person name="Redder P."/>
            <person name="Ruepp A."/>
            <person name="Awayez M."/>
            <person name="She Q."/>
            <person name="Garrett R.A."/>
            <person name="Klenk H.P."/>
        </authorList>
    </citation>
    <scope>NUCLEOTIDE SEQUENCE [LARGE SCALE GENOMIC DNA]</scope>
    <source>
        <strain evidence="2">DSM 5456 / JCM 9403 / PLM1-5</strain>
    </source>
</reference>
<dbReference type="KEGG" id="hbu:Hbut_1422"/>
<keyword evidence="2" id="KW-1185">Reference proteome</keyword>
<sequence length="355" mass="40729">MQSAKQYPLLDMLANALTCYEPRLQWREITSYIGYTSRGMYSKLMKLLRSCIYDYVSLRPGLLASHMRSISILGLTSIVALADTSFLNKLHNNLDSFDPVYRLVGSVVAFADGTVLVTFRSPRRLTNEFLAMLEKVKGLEILGRYETVLVKSLDCIENPEAEVRRQLSIRCEPTARCFRFIDALITSAIDLNPLLTLRDVSTKVLSIARFGDEDLFGGRRLSFRYVLRHYRSLAETGVFGRVWIQPVRVHRTVAFRVAAGAVMEVYRFLAAYRATGYMLYSPEHGDAIVVSALLPEEVFYELVARFADDIELFNHTVYQASFPLPFEFIDPRTGDWTLDYNKEVLEYTRRLRIFS</sequence>
<dbReference type="HOGENOM" id="CLU_788959_0_0_2"/>
<organism evidence="1 2">
    <name type="scientific">Hyperthermus butylicus (strain DSM 5456 / JCM 9403 / PLM1-5)</name>
    <dbReference type="NCBI Taxonomy" id="415426"/>
    <lineage>
        <taxon>Archaea</taxon>
        <taxon>Thermoproteota</taxon>
        <taxon>Thermoprotei</taxon>
        <taxon>Desulfurococcales</taxon>
        <taxon>Pyrodictiaceae</taxon>
        <taxon>Hyperthermus</taxon>
    </lineage>
</organism>
<dbReference type="Proteomes" id="UP000002593">
    <property type="component" value="Chromosome"/>
</dbReference>
<gene>
    <name evidence="1" type="ordered locus">Hbut_1422</name>
</gene>
<proteinExistence type="predicted"/>
<accession>A2BMN5</accession>
<evidence type="ECO:0000313" key="2">
    <source>
        <dbReference type="Proteomes" id="UP000002593"/>
    </source>
</evidence>
<evidence type="ECO:0000313" key="1">
    <source>
        <dbReference type="EMBL" id="ABM81246.1"/>
    </source>
</evidence>
<dbReference type="RefSeq" id="WP_011822564.1">
    <property type="nucleotide sequence ID" value="NC_008818.1"/>
</dbReference>
<name>A2BMN5_HYPBU</name>
<dbReference type="GeneID" id="4781533"/>
<dbReference type="EMBL" id="CP000493">
    <property type="protein sequence ID" value="ABM81246.1"/>
    <property type="molecule type" value="Genomic_DNA"/>
</dbReference>
<dbReference type="eggNOG" id="arCOG10956">
    <property type="taxonomic scope" value="Archaea"/>
</dbReference>
<protein>
    <submittedName>
        <fullName evidence="1">Uncharacterized protein</fullName>
    </submittedName>
</protein>
<dbReference type="AlphaFoldDB" id="A2BMN5"/>
<dbReference type="EnsemblBacteria" id="ABM81246">
    <property type="protein sequence ID" value="ABM81246"/>
    <property type="gene ID" value="Hbut_1422"/>
</dbReference>